<evidence type="ECO:0000256" key="2">
    <source>
        <dbReference type="ARBA" id="ARBA00013166"/>
    </source>
</evidence>
<dbReference type="PANTHER" id="PTHR42918:SF5">
    <property type="entry name" value="LYSINE--TRNA LIGASE, MITOCHONDRIAL"/>
    <property type="match status" value="1"/>
</dbReference>
<dbReference type="SUPFAM" id="SSF50249">
    <property type="entry name" value="Nucleic acid-binding proteins"/>
    <property type="match status" value="2"/>
</dbReference>
<dbReference type="PANTHER" id="PTHR42918">
    <property type="entry name" value="LYSYL-TRNA SYNTHETASE"/>
    <property type="match status" value="1"/>
</dbReference>
<sequence length="588" mass="68021">MQKQSEDDFYLKRAERISGMVDYTTTNYPHKFHLTHTIEAIQKKYDYIEKNMKVEESVSTVGRIMAIRKFGQLSFYKVCDNGFTIQMVIQRAKINELENKIDNMNLDGKNDSKNKENDVNVNNDKRNIGSDGNRYSYDVSSFADAVEWFKRGDIIGFCGLPGRTKNGELSVFASSATMLSPCLRTLPMEHFGIKEPELIYRKRYLDLILSTDSKARFLIRSKVINYIRNFLNERDFLEVETPMMNLIPGGAAAKPFVTFHNELKLDLFMRISPELYLKQLVIGGLNRVYELGKNFRNEGIDLTHNPEFTACEFYMAYADCTDLIEITEDLLNGMVKSISQTEKISYWPPKRESRPDPIELDFSKPFQKIEIIPELNKQIKNRIKMWTNHFAKNLSGLIPQEKVEKFESPVFLSNFNLLPSNLEEMQDFLLYFIKREDIKSSQPFTLPRILDKLIGEFIEPQCTNPTFLTNHPLVMSPLAKKHRDDPFVTERFELFINGKEICNAYTELNDPFDQQKRFEEQVKDSEKGDDEAMKMDKGFVTALEYGLPPTAGWGIGIDRLVMFLANAANIRDVILFPAMKPEDHEVGK</sequence>
<evidence type="ECO:0000256" key="1">
    <source>
        <dbReference type="ARBA" id="ARBA00008226"/>
    </source>
</evidence>
<dbReference type="Gene3D" id="3.30.930.10">
    <property type="entry name" value="Bira Bifunctional Protein, Domain 2"/>
    <property type="match status" value="1"/>
</dbReference>
<dbReference type="FunCoup" id="J9D9S2">
    <property type="interactions" value="300"/>
</dbReference>
<dbReference type="InterPro" id="IPR045864">
    <property type="entry name" value="aa-tRNA-synth_II/BPL/LPL"/>
</dbReference>
<keyword evidence="6" id="KW-0648">Protein biosynthesis</keyword>
<dbReference type="InterPro" id="IPR004364">
    <property type="entry name" value="Aa-tRNA-synt_II"/>
</dbReference>
<dbReference type="GO" id="GO:0004824">
    <property type="term" value="F:lysine-tRNA ligase activity"/>
    <property type="evidence" value="ECO:0007669"/>
    <property type="project" value="UniProtKB-EC"/>
</dbReference>
<dbReference type="Pfam" id="PF00152">
    <property type="entry name" value="tRNA-synt_2"/>
    <property type="match status" value="1"/>
</dbReference>
<dbReference type="InterPro" id="IPR006195">
    <property type="entry name" value="aa-tRNA-synth_II"/>
</dbReference>
<dbReference type="EMBL" id="AFBI03000017">
    <property type="protein sequence ID" value="EJW04511.1"/>
    <property type="molecule type" value="Genomic_DNA"/>
</dbReference>
<dbReference type="HAMAP" id="MF_00252">
    <property type="entry name" value="Lys_tRNA_synth_class2"/>
    <property type="match status" value="1"/>
</dbReference>
<evidence type="ECO:0000256" key="9">
    <source>
        <dbReference type="SAM" id="MobiDB-lite"/>
    </source>
</evidence>
<dbReference type="OMA" id="WIPGEPR"/>
<dbReference type="InterPro" id="IPR002313">
    <property type="entry name" value="Lys-tRNA-ligase_II"/>
</dbReference>
<feature type="region of interest" description="Disordered" evidence="9">
    <location>
        <begin position="105"/>
        <end position="125"/>
    </location>
</feature>
<evidence type="ECO:0000313" key="11">
    <source>
        <dbReference type="EMBL" id="EJW04511.1"/>
    </source>
</evidence>
<evidence type="ECO:0000313" key="12">
    <source>
        <dbReference type="Proteomes" id="UP000003163"/>
    </source>
</evidence>
<dbReference type="Gene3D" id="2.40.50.140">
    <property type="entry name" value="Nucleic acid-binding proteins"/>
    <property type="match status" value="1"/>
</dbReference>
<dbReference type="Proteomes" id="UP000003163">
    <property type="component" value="Unassembled WGS sequence"/>
</dbReference>
<name>J9D9S2_EDHAE</name>
<organism evidence="11 12">
    <name type="scientific">Edhazardia aedis (strain USNM 41457)</name>
    <name type="common">Microsporidian parasite</name>
    <dbReference type="NCBI Taxonomy" id="1003232"/>
    <lineage>
        <taxon>Eukaryota</taxon>
        <taxon>Fungi</taxon>
        <taxon>Fungi incertae sedis</taxon>
        <taxon>Microsporidia</taxon>
        <taxon>Edhazardia</taxon>
    </lineage>
</organism>
<evidence type="ECO:0000259" key="10">
    <source>
        <dbReference type="PROSITE" id="PS50862"/>
    </source>
</evidence>
<evidence type="ECO:0000256" key="4">
    <source>
        <dbReference type="ARBA" id="ARBA00022741"/>
    </source>
</evidence>
<feature type="compositionally biased region" description="Basic and acidic residues" evidence="9">
    <location>
        <begin position="108"/>
        <end position="125"/>
    </location>
</feature>
<dbReference type="SUPFAM" id="SSF55681">
    <property type="entry name" value="Class II aaRS and biotin synthetases"/>
    <property type="match status" value="1"/>
</dbReference>
<reference evidence="11 12" key="1">
    <citation type="submission" date="2011-08" db="EMBL/GenBank/DDBJ databases">
        <authorList>
            <person name="Liu Z.J."/>
            <person name="Shi F.L."/>
            <person name="Lu J.Q."/>
            <person name="Li M."/>
            <person name="Wang Z.L."/>
        </authorList>
    </citation>
    <scope>NUCLEOTIDE SEQUENCE [LARGE SCALE GENOMIC DNA]</scope>
    <source>
        <strain evidence="11 12">USNM 41457</strain>
    </source>
</reference>
<gene>
    <name evidence="11" type="ORF">EDEG_01279</name>
</gene>
<dbReference type="AlphaFoldDB" id="J9D9S2"/>
<dbReference type="GO" id="GO:0005829">
    <property type="term" value="C:cytosol"/>
    <property type="evidence" value="ECO:0007669"/>
    <property type="project" value="TreeGrafter"/>
</dbReference>
<dbReference type="OrthoDB" id="21243at2759"/>
<feature type="domain" description="Aminoacyl-transfer RNA synthetases class-II family profile" evidence="10">
    <location>
        <begin position="217"/>
        <end position="581"/>
    </location>
</feature>
<keyword evidence="7" id="KW-0030">Aminoacyl-tRNA synthetase</keyword>
<comment type="caution">
    <text evidence="11">The sequence shown here is derived from an EMBL/GenBank/DDBJ whole genome shotgun (WGS) entry which is preliminary data.</text>
</comment>
<evidence type="ECO:0000256" key="5">
    <source>
        <dbReference type="ARBA" id="ARBA00022840"/>
    </source>
</evidence>
<dbReference type="GO" id="GO:0000049">
    <property type="term" value="F:tRNA binding"/>
    <property type="evidence" value="ECO:0007669"/>
    <property type="project" value="TreeGrafter"/>
</dbReference>
<evidence type="ECO:0000256" key="3">
    <source>
        <dbReference type="ARBA" id="ARBA00022598"/>
    </source>
</evidence>
<dbReference type="InterPro" id="IPR012340">
    <property type="entry name" value="NA-bd_OB-fold"/>
</dbReference>
<keyword evidence="12" id="KW-1185">Reference proteome</keyword>
<dbReference type="CDD" id="cd04322">
    <property type="entry name" value="LysRS_N"/>
    <property type="match status" value="1"/>
</dbReference>
<dbReference type="STRING" id="1003232.J9D9S2"/>
<dbReference type="EC" id="6.1.1.6" evidence="2"/>
<dbReference type="PRINTS" id="PR00982">
    <property type="entry name" value="TRNASYNTHLYS"/>
</dbReference>
<keyword evidence="3" id="KW-0436">Ligase</keyword>
<comment type="similarity">
    <text evidence="1">Belongs to the class-II aminoacyl-tRNA synthetase family.</text>
</comment>
<dbReference type="GO" id="GO:0006430">
    <property type="term" value="P:lysyl-tRNA aminoacylation"/>
    <property type="evidence" value="ECO:0007669"/>
    <property type="project" value="InterPro"/>
</dbReference>
<evidence type="ECO:0000256" key="7">
    <source>
        <dbReference type="ARBA" id="ARBA00023146"/>
    </source>
</evidence>
<dbReference type="GO" id="GO:0005524">
    <property type="term" value="F:ATP binding"/>
    <property type="evidence" value="ECO:0007669"/>
    <property type="project" value="UniProtKB-KW"/>
</dbReference>
<proteinExistence type="inferred from homology"/>
<protein>
    <recommendedName>
        <fullName evidence="2">lysine--tRNA ligase</fullName>
        <ecNumber evidence="2">6.1.1.6</ecNumber>
    </recommendedName>
    <alternativeName>
        <fullName evidence="8">Lysyl-tRNA synthetase</fullName>
    </alternativeName>
</protein>
<dbReference type="InParanoid" id="J9D9S2"/>
<dbReference type="PROSITE" id="PS50862">
    <property type="entry name" value="AA_TRNA_LIGASE_II"/>
    <property type="match status" value="1"/>
</dbReference>
<reference evidence="12" key="2">
    <citation type="submission" date="2015-07" db="EMBL/GenBank/DDBJ databases">
        <title>Contrasting host-pathogen interactions and genome evolution in two generalist and specialist microsporidian pathogens of mosquitoes.</title>
        <authorList>
            <consortium name="The Broad Institute Genomics Platform"/>
            <consortium name="The Broad Institute Genome Sequencing Center for Infectious Disease"/>
            <person name="Cuomo C.A."/>
            <person name="Sanscrainte N.D."/>
            <person name="Goldberg J.M."/>
            <person name="Heiman D."/>
            <person name="Young S."/>
            <person name="Zeng Q."/>
            <person name="Becnel J.J."/>
            <person name="Birren B.W."/>
        </authorList>
    </citation>
    <scope>NUCLEOTIDE SEQUENCE [LARGE SCALE GENOMIC DNA]</scope>
    <source>
        <strain evidence="12">USNM 41457</strain>
    </source>
</reference>
<keyword evidence="4" id="KW-0547">Nucleotide-binding</keyword>
<evidence type="ECO:0000256" key="8">
    <source>
        <dbReference type="ARBA" id="ARBA00030563"/>
    </source>
</evidence>
<dbReference type="VEuPathDB" id="MicrosporidiaDB:EDEG_01279"/>
<keyword evidence="5" id="KW-0067">ATP-binding</keyword>
<dbReference type="CDD" id="cd00775">
    <property type="entry name" value="LysRS_core"/>
    <property type="match status" value="1"/>
</dbReference>
<evidence type="ECO:0000256" key="6">
    <source>
        <dbReference type="ARBA" id="ARBA00022917"/>
    </source>
</evidence>
<dbReference type="InterPro" id="IPR034762">
    <property type="entry name" value="Lys-tRNA-ligase_II_bac/euk"/>
</dbReference>
<dbReference type="InterPro" id="IPR044136">
    <property type="entry name" value="Lys-tRNA-ligase_II_N"/>
</dbReference>
<dbReference type="InterPro" id="IPR018149">
    <property type="entry name" value="Lys-tRNA-synth_II_C"/>
</dbReference>
<accession>J9D9S2</accession>
<dbReference type="PIRSF" id="PIRSF039101">
    <property type="entry name" value="LysRS2"/>
    <property type="match status" value="1"/>
</dbReference>
<dbReference type="HOGENOM" id="CLU_008255_6_0_1"/>